<keyword evidence="3 9" id="KW-0479">Metal-binding</keyword>
<dbReference type="PANTHER" id="PTHR20857">
    <property type="entry name" value="THIAMINE-PHOSPHATE PYROPHOSPHORYLASE"/>
    <property type="match status" value="1"/>
</dbReference>
<feature type="domain" description="Thiamine phosphate synthase/TenI" evidence="12">
    <location>
        <begin position="6"/>
        <end position="186"/>
    </location>
</feature>
<evidence type="ECO:0000256" key="10">
    <source>
        <dbReference type="RuleBase" id="RU003826"/>
    </source>
</evidence>
<dbReference type="GO" id="GO:0004789">
    <property type="term" value="F:thiamine-phosphate diphosphorylase activity"/>
    <property type="evidence" value="ECO:0007669"/>
    <property type="project" value="UniProtKB-UniRule"/>
</dbReference>
<evidence type="ECO:0000256" key="8">
    <source>
        <dbReference type="ARBA" id="ARBA00047883"/>
    </source>
</evidence>
<keyword evidence="2 9" id="KW-0808">Transferase</keyword>
<dbReference type="OrthoDB" id="9812206at2"/>
<comment type="catalytic activity">
    <reaction evidence="7 9 10">
        <text>2-(2-carboxy-4-methylthiazol-5-yl)ethyl phosphate + 4-amino-2-methyl-5-(diphosphooxymethyl)pyrimidine + 2 H(+) = thiamine phosphate + CO2 + diphosphate</text>
        <dbReference type="Rhea" id="RHEA:47848"/>
        <dbReference type="ChEBI" id="CHEBI:15378"/>
        <dbReference type="ChEBI" id="CHEBI:16526"/>
        <dbReference type="ChEBI" id="CHEBI:33019"/>
        <dbReference type="ChEBI" id="CHEBI:37575"/>
        <dbReference type="ChEBI" id="CHEBI:57841"/>
        <dbReference type="ChEBI" id="CHEBI:62890"/>
        <dbReference type="EC" id="2.5.1.3"/>
    </reaction>
</comment>
<protein>
    <recommendedName>
        <fullName evidence="9">Thiamine-phosphate synthase</fullName>
        <shortName evidence="9">TP synthase</shortName>
        <shortName evidence="9">TPS</shortName>
        <ecNumber evidence="9">2.5.1.3</ecNumber>
    </recommendedName>
    <alternativeName>
        <fullName evidence="9">Thiamine-phosphate pyrophosphorylase</fullName>
        <shortName evidence="9">TMP pyrophosphorylase</shortName>
        <shortName evidence="9">TMP-PPase</shortName>
    </alternativeName>
</protein>
<evidence type="ECO:0000256" key="5">
    <source>
        <dbReference type="ARBA" id="ARBA00022977"/>
    </source>
</evidence>
<dbReference type="InterPro" id="IPR034291">
    <property type="entry name" value="TMP_synthase"/>
</dbReference>
<comment type="pathway">
    <text evidence="1 9 11">Cofactor biosynthesis; thiamine diphosphate biosynthesis; thiamine phosphate from 4-amino-2-methyl-5-diphosphomethylpyrimidine and 4-methyl-5-(2-phosphoethyl)-thiazole: step 1/1.</text>
</comment>
<feature type="binding site" evidence="9">
    <location>
        <position position="136"/>
    </location>
    <ligand>
        <name>4-amino-2-methyl-5-(diphosphooxymethyl)pyrimidine</name>
        <dbReference type="ChEBI" id="CHEBI:57841"/>
    </ligand>
</feature>
<evidence type="ECO:0000313" key="13">
    <source>
        <dbReference type="EMBL" id="OPX46934.1"/>
    </source>
</evidence>
<feature type="binding site" evidence="9">
    <location>
        <begin position="133"/>
        <end position="135"/>
    </location>
    <ligand>
        <name>2-[(2R,5Z)-2-carboxy-4-methylthiazol-5(2H)-ylidene]ethyl phosphate</name>
        <dbReference type="ChEBI" id="CHEBI:62899"/>
    </ligand>
</feature>
<evidence type="ECO:0000256" key="6">
    <source>
        <dbReference type="ARBA" id="ARBA00047334"/>
    </source>
</evidence>
<dbReference type="Proteomes" id="UP000191448">
    <property type="component" value="Unassembled WGS sequence"/>
</dbReference>
<dbReference type="GO" id="GO:0009228">
    <property type="term" value="P:thiamine biosynthetic process"/>
    <property type="evidence" value="ECO:0007669"/>
    <property type="project" value="UniProtKB-KW"/>
</dbReference>
<feature type="binding site" evidence="9">
    <location>
        <begin position="36"/>
        <end position="40"/>
    </location>
    <ligand>
        <name>4-amino-2-methyl-5-(diphosphooxymethyl)pyrimidine</name>
        <dbReference type="ChEBI" id="CHEBI:57841"/>
    </ligand>
</feature>
<gene>
    <name evidence="9 13" type="primary">thiE</name>
    <name evidence="13" type="ORF">CLTHE_24110</name>
</gene>
<dbReference type="AlphaFoldDB" id="A0A1V4SSW4"/>
<dbReference type="HAMAP" id="MF_00097">
    <property type="entry name" value="TMP_synthase"/>
    <property type="match status" value="1"/>
</dbReference>
<evidence type="ECO:0000259" key="12">
    <source>
        <dbReference type="Pfam" id="PF02581"/>
    </source>
</evidence>
<sequence length="204" mass="22621">MDRLKFYLVTDSDILRERDFYKSVEEALSGGVTCVQLREKNLLGKEFLIKAKKIRELTRKYNALFIVNDRIDIAMLSDADGVHVGQADLDILDVRKLIGSEKIVGVSASNIEEAILAEKNGADYIGVGSIFPTNTKKDAKNVYLNGLKEIKKNINIPIVAIGGIKEDNIKLIKDIGVNGYAIVSDILSAKNIKEKCENINLIIK</sequence>
<feature type="binding site" evidence="9">
    <location>
        <begin position="183"/>
        <end position="184"/>
    </location>
    <ligand>
        <name>2-[(2R,5Z)-2-carboxy-4-methylthiazol-5(2H)-ylidene]ethyl phosphate</name>
        <dbReference type="ChEBI" id="CHEBI:62899"/>
    </ligand>
</feature>
<dbReference type="EMBL" id="LTAY01000061">
    <property type="protein sequence ID" value="OPX46934.1"/>
    <property type="molecule type" value="Genomic_DNA"/>
</dbReference>
<feature type="binding site" evidence="9">
    <location>
        <position position="163"/>
    </location>
    <ligand>
        <name>2-[(2R,5Z)-2-carboxy-4-methylthiazol-5(2H)-ylidene]ethyl phosphate</name>
        <dbReference type="ChEBI" id="CHEBI:62899"/>
    </ligand>
</feature>
<comment type="catalytic activity">
    <reaction evidence="8 9 10">
        <text>2-[(2R,5Z)-2-carboxy-4-methylthiazol-5(2H)-ylidene]ethyl phosphate + 4-amino-2-methyl-5-(diphosphooxymethyl)pyrimidine + 2 H(+) = thiamine phosphate + CO2 + diphosphate</text>
        <dbReference type="Rhea" id="RHEA:47844"/>
        <dbReference type="ChEBI" id="CHEBI:15378"/>
        <dbReference type="ChEBI" id="CHEBI:16526"/>
        <dbReference type="ChEBI" id="CHEBI:33019"/>
        <dbReference type="ChEBI" id="CHEBI:37575"/>
        <dbReference type="ChEBI" id="CHEBI:57841"/>
        <dbReference type="ChEBI" id="CHEBI:62899"/>
        <dbReference type="EC" id="2.5.1.3"/>
    </reaction>
</comment>
<dbReference type="InterPro" id="IPR036206">
    <property type="entry name" value="ThiamineP_synth_sf"/>
</dbReference>
<evidence type="ECO:0000256" key="3">
    <source>
        <dbReference type="ARBA" id="ARBA00022723"/>
    </source>
</evidence>
<comment type="caution">
    <text evidence="13">The sequence shown here is derived from an EMBL/GenBank/DDBJ whole genome shotgun (WGS) entry which is preliminary data.</text>
</comment>
<keyword evidence="5 9" id="KW-0784">Thiamine biosynthesis</keyword>
<dbReference type="GO" id="GO:0009229">
    <property type="term" value="P:thiamine diphosphate biosynthetic process"/>
    <property type="evidence" value="ECO:0007669"/>
    <property type="project" value="UniProtKB-UniRule"/>
</dbReference>
<dbReference type="PANTHER" id="PTHR20857:SF23">
    <property type="entry name" value="THIAMINE BIOSYNTHETIC BIFUNCTIONAL ENZYME"/>
    <property type="match status" value="1"/>
</dbReference>
<name>A0A1V4SSW4_9CLOT</name>
<evidence type="ECO:0000256" key="11">
    <source>
        <dbReference type="RuleBase" id="RU004253"/>
    </source>
</evidence>
<evidence type="ECO:0000256" key="2">
    <source>
        <dbReference type="ARBA" id="ARBA00022679"/>
    </source>
</evidence>
<comment type="function">
    <text evidence="9">Condenses 4-methyl-5-(beta-hydroxyethyl)thiazole monophosphate (THZ-P) and 2-methyl-4-amino-5-hydroxymethyl pyrimidine pyrophosphate (HMP-PP) to form thiamine monophosphate (TMP).</text>
</comment>
<dbReference type="UniPathway" id="UPA00060">
    <property type="reaction ID" value="UER00141"/>
</dbReference>
<dbReference type="InterPro" id="IPR022998">
    <property type="entry name" value="ThiamineP_synth_TenI"/>
</dbReference>
<evidence type="ECO:0000256" key="9">
    <source>
        <dbReference type="HAMAP-Rule" id="MF_00097"/>
    </source>
</evidence>
<comment type="cofactor">
    <cofactor evidence="9">
        <name>Mg(2+)</name>
        <dbReference type="ChEBI" id="CHEBI:18420"/>
    </cofactor>
    <text evidence="9">Binds 1 Mg(2+) ion per subunit.</text>
</comment>
<evidence type="ECO:0000256" key="7">
    <source>
        <dbReference type="ARBA" id="ARBA00047851"/>
    </source>
</evidence>
<comment type="catalytic activity">
    <reaction evidence="6 9 10">
        <text>4-methyl-5-(2-phosphooxyethyl)-thiazole + 4-amino-2-methyl-5-(diphosphooxymethyl)pyrimidine + H(+) = thiamine phosphate + diphosphate</text>
        <dbReference type="Rhea" id="RHEA:22328"/>
        <dbReference type="ChEBI" id="CHEBI:15378"/>
        <dbReference type="ChEBI" id="CHEBI:33019"/>
        <dbReference type="ChEBI" id="CHEBI:37575"/>
        <dbReference type="ChEBI" id="CHEBI:57841"/>
        <dbReference type="ChEBI" id="CHEBI:58296"/>
        <dbReference type="EC" id="2.5.1.3"/>
    </reaction>
</comment>
<dbReference type="GO" id="GO:0005737">
    <property type="term" value="C:cytoplasm"/>
    <property type="evidence" value="ECO:0007669"/>
    <property type="project" value="TreeGrafter"/>
</dbReference>
<dbReference type="SUPFAM" id="SSF51391">
    <property type="entry name" value="Thiamin phosphate synthase"/>
    <property type="match status" value="1"/>
</dbReference>
<dbReference type="NCBIfam" id="TIGR00693">
    <property type="entry name" value="thiE"/>
    <property type="match status" value="1"/>
</dbReference>
<keyword evidence="4 9" id="KW-0460">Magnesium</keyword>
<dbReference type="EC" id="2.5.1.3" evidence="9"/>
<dbReference type="InterPro" id="IPR013785">
    <property type="entry name" value="Aldolase_TIM"/>
</dbReference>
<accession>A0A1V4SSW4</accession>
<dbReference type="FunFam" id="3.20.20.70:FF:000096">
    <property type="entry name" value="Thiamine-phosphate synthase"/>
    <property type="match status" value="1"/>
</dbReference>
<dbReference type="Gene3D" id="3.20.20.70">
    <property type="entry name" value="Aldolase class I"/>
    <property type="match status" value="1"/>
</dbReference>
<comment type="similarity">
    <text evidence="9 10">Belongs to the thiamine-phosphate synthase family.</text>
</comment>
<reference evidence="13 14" key="1">
    <citation type="submission" date="2016-02" db="EMBL/GenBank/DDBJ databases">
        <title>Genome sequence of Clostridium thermobutyricum DSM 4928.</title>
        <authorList>
            <person name="Poehlein A."/>
            <person name="Daniel R."/>
        </authorList>
    </citation>
    <scope>NUCLEOTIDE SEQUENCE [LARGE SCALE GENOMIC DNA]</scope>
    <source>
        <strain evidence="13 14">DSM 4928</strain>
    </source>
</reference>
<feature type="binding site" evidence="9">
    <location>
        <position position="68"/>
    </location>
    <ligand>
        <name>4-amino-2-methyl-5-(diphosphooxymethyl)pyrimidine</name>
        <dbReference type="ChEBI" id="CHEBI:57841"/>
    </ligand>
</feature>
<evidence type="ECO:0000313" key="14">
    <source>
        <dbReference type="Proteomes" id="UP000191448"/>
    </source>
</evidence>
<feature type="binding site" evidence="9">
    <location>
        <position position="107"/>
    </location>
    <ligand>
        <name>4-amino-2-methyl-5-(diphosphooxymethyl)pyrimidine</name>
        <dbReference type="ChEBI" id="CHEBI:57841"/>
    </ligand>
</feature>
<dbReference type="GO" id="GO:0000287">
    <property type="term" value="F:magnesium ion binding"/>
    <property type="evidence" value="ECO:0007669"/>
    <property type="project" value="UniProtKB-UniRule"/>
</dbReference>
<feature type="binding site" evidence="9">
    <location>
        <position position="88"/>
    </location>
    <ligand>
        <name>Mg(2+)</name>
        <dbReference type="ChEBI" id="CHEBI:18420"/>
    </ligand>
</feature>
<proteinExistence type="inferred from homology"/>
<dbReference type="Pfam" id="PF02581">
    <property type="entry name" value="TMP-TENI"/>
    <property type="match status" value="1"/>
</dbReference>
<evidence type="ECO:0000256" key="1">
    <source>
        <dbReference type="ARBA" id="ARBA00005165"/>
    </source>
</evidence>
<feature type="binding site" evidence="9">
    <location>
        <position position="69"/>
    </location>
    <ligand>
        <name>Mg(2+)</name>
        <dbReference type="ChEBI" id="CHEBI:18420"/>
    </ligand>
</feature>
<evidence type="ECO:0000256" key="4">
    <source>
        <dbReference type="ARBA" id="ARBA00022842"/>
    </source>
</evidence>
<organism evidence="13 14">
    <name type="scientific">Clostridium thermobutyricum DSM 4928</name>
    <dbReference type="NCBI Taxonomy" id="1121339"/>
    <lineage>
        <taxon>Bacteria</taxon>
        <taxon>Bacillati</taxon>
        <taxon>Bacillota</taxon>
        <taxon>Clostridia</taxon>
        <taxon>Eubacteriales</taxon>
        <taxon>Clostridiaceae</taxon>
        <taxon>Clostridium</taxon>
    </lineage>
</organism>
<dbReference type="CDD" id="cd00564">
    <property type="entry name" value="TMP_TenI"/>
    <property type="match status" value="1"/>
</dbReference>